<protein>
    <recommendedName>
        <fullName evidence="4 8">2-C-methyl-D-erythritol 2,4-cyclodiphosphate synthase</fullName>
        <ecNumber evidence="4 8">4.6.1.12</ecNumber>
    </recommendedName>
</protein>
<dbReference type="InterPro" id="IPR020555">
    <property type="entry name" value="MECDP_synthase_CS"/>
</dbReference>
<dbReference type="PROSITE" id="PS01350">
    <property type="entry name" value="ISPF"/>
    <property type="match status" value="1"/>
</dbReference>
<evidence type="ECO:0000313" key="10">
    <source>
        <dbReference type="EMBL" id="CEM40544.1"/>
    </source>
</evidence>
<gene>
    <name evidence="10" type="ORF">Cvel_25386</name>
</gene>
<sequence length="224" mass="25164">MRKRELFPTNWCLFIIGPVLLELVGAFRLQPLVRRQGASSLLRRRETGREPLSLLRGAQGEGEDPQFRVGHGYDIHRLAPGLTLTIGGIDIPYEKGTEAHSDGDVVFHSLCDAIFGALSLPDIGQQFPDTDPRWKGAASCVFMEEAFRQMDERGYRIGNADVTLILERPKVKDFKPKMVDRICELLRAPHSRVNVKARTHEKVDSVGESRALECHVVVVLEKKP</sequence>
<dbReference type="EMBL" id="CDMZ01002060">
    <property type="protein sequence ID" value="CEM40544.1"/>
    <property type="molecule type" value="Genomic_DNA"/>
</dbReference>
<dbReference type="GO" id="GO:0008685">
    <property type="term" value="F:2-C-methyl-D-erythritol 2,4-cyclodiphosphate synthase activity"/>
    <property type="evidence" value="ECO:0007669"/>
    <property type="project" value="UniProtKB-EC"/>
</dbReference>
<dbReference type="VEuPathDB" id="CryptoDB:Cvel_25386"/>
<dbReference type="PhylomeDB" id="A0A0G4H9P7"/>
<evidence type="ECO:0000256" key="1">
    <source>
        <dbReference type="ARBA" id="ARBA00000200"/>
    </source>
</evidence>
<evidence type="ECO:0000259" key="9">
    <source>
        <dbReference type="Pfam" id="PF02542"/>
    </source>
</evidence>
<evidence type="ECO:0000256" key="7">
    <source>
        <dbReference type="ARBA" id="ARBA00023239"/>
    </source>
</evidence>
<dbReference type="FunFam" id="3.30.1330.50:FF:000003">
    <property type="entry name" value="2-C-methyl-D-erythritol 2,4-cyclodiphosphate synthase"/>
    <property type="match status" value="1"/>
</dbReference>
<keyword evidence="5" id="KW-0479">Metal-binding</keyword>
<dbReference type="SUPFAM" id="SSF69765">
    <property type="entry name" value="IpsF-like"/>
    <property type="match status" value="1"/>
</dbReference>
<evidence type="ECO:0000256" key="6">
    <source>
        <dbReference type="ARBA" id="ARBA00023229"/>
    </source>
</evidence>
<dbReference type="Gene3D" id="3.30.1330.50">
    <property type="entry name" value="2-C-methyl-D-erythritol 2,4-cyclodiphosphate synthase"/>
    <property type="match status" value="1"/>
</dbReference>
<dbReference type="AlphaFoldDB" id="A0A0G4H9P7"/>
<evidence type="ECO:0000256" key="8">
    <source>
        <dbReference type="RuleBase" id="RU004395"/>
    </source>
</evidence>
<dbReference type="InterPro" id="IPR003526">
    <property type="entry name" value="MECDP_synthase"/>
</dbReference>
<evidence type="ECO:0000256" key="4">
    <source>
        <dbReference type="ARBA" id="ARBA00012579"/>
    </source>
</evidence>
<reference evidence="10" key="1">
    <citation type="submission" date="2014-11" db="EMBL/GenBank/DDBJ databases">
        <authorList>
            <person name="Otto D Thomas"/>
            <person name="Naeem Raeece"/>
        </authorList>
    </citation>
    <scope>NUCLEOTIDE SEQUENCE</scope>
</reference>
<dbReference type="GO" id="GO:0016114">
    <property type="term" value="P:terpenoid biosynthetic process"/>
    <property type="evidence" value="ECO:0007669"/>
    <property type="project" value="InterPro"/>
</dbReference>
<proteinExistence type="inferred from homology"/>
<comment type="catalytic activity">
    <reaction evidence="1 8">
        <text>4-CDP-2-C-methyl-D-erythritol 2-phosphate = 2-C-methyl-D-erythritol 2,4-cyclic diphosphate + CMP</text>
        <dbReference type="Rhea" id="RHEA:23864"/>
        <dbReference type="ChEBI" id="CHEBI:57919"/>
        <dbReference type="ChEBI" id="CHEBI:58483"/>
        <dbReference type="ChEBI" id="CHEBI:60377"/>
        <dbReference type="EC" id="4.6.1.12"/>
    </reaction>
</comment>
<dbReference type="NCBIfam" id="TIGR00151">
    <property type="entry name" value="ispF"/>
    <property type="match status" value="1"/>
</dbReference>
<organism evidence="10">
    <name type="scientific">Chromera velia CCMP2878</name>
    <dbReference type="NCBI Taxonomy" id="1169474"/>
    <lineage>
        <taxon>Eukaryota</taxon>
        <taxon>Sar</taxon>
        <taxon>Alveolata</taxon>
        <taxon>Colpodellida</taxon>
        <taxon>Chromeraceae</taxon>
        <taxon>Chromera</taxon>
    </lineage>
</organism>
<dbReference type="InterPro" id="IPR036571">
    <property type="entry name" value="MECDP_synthase_sf"/>
</dbReference>
<dbReference type="EC" id="4.6.1.12" evidence="4 8"/>
<dbReference type="GO" id="GO:0019288">
    <property type="term" value="P:isopentenyl diphosphate biosynthetic process, methylerythritol 4-phosphate pathway"/>
    <property type="evidence" value="ECO:0007669"/>
    <property type="project" value="UniProtKB-UniPathway"/>
</dbReference>
<comment type="pathway">
    <text evidence="3">Isoprenoid biosynthesis; isopentenyl diphosphate biosynthesis via DXP pathway; isopentenyl diphosphate from 1-deoxy-D-xylulose 5-phosphate: step 4/6.</text>
</comment>
<dbReference type="HAMAP" id="MF_00107">
    <property type="entry name" value="IspF"/>
    <property type="match status" value="1"/>
</dbReference>
<dbReference type="CDD" id="cd00554">
    <property type="entry name" value="MECDP_synthase"/>
    <property type="match status" value="1"/>
</dbReference>
<keyword evidence="7 8" id="KW-0456">Lyase</keyword>
<evidence type="ECO:0000256" key="5">
    <source>
        <dbReference type="ARBA" id="ARBA00022723"/>
    </source>
</evidence>
<dbReference type="Pfam" id="PF02542">
    <property type="entry name" value="YgbB"/>
    <property type="match status" value="1"/>
</dbReference>
<dbReference type="UniPathway" id="UPA00056">
    <property type="reaction ID" value="UER00095"/>
</dbReference>
<evidence type="ECO:0000256" key="3">
    <source>
        <dbReference type="ARBA" id="ARBA00004709"/>
    </source>
</evidence>
<evidence type="ECO:0000256" key="2">
    <source>
        <dbReference type="ARBA" id="ARBA00001968"/>
    </source>
</evidence>
<feature type="domain" description="2-C-methyl-D-erythritol 2,4-cyclodiphosphate synthase" evidence="9">
    <location>
        <begin position="67"/>
        <end position="220"/>
    </location>
</feature>
<name>A0A0G4H9P7_9ALVE</name>
<comment type="similarity">
    <text evidence="8">Belongs to the IspF family.</text>
</comment>
<dbReference type="PANTHER" id="PTHR43181">
    <property type="entry name" value="2-C-METHYL-D-ERYTHRITOL 2,4-CYCLODIPHOSPHATE SYNTHASE, CHLOROPLASTIC"/>
    <property type="match status" value="1"/>
</dbReference>
<dbReference type="GO" id="GO:0046872">
    <property type="term" value="F:metal ion binding"/>
    <property type="evidence" value="ECO:0007669"/>
    <property type="project" value="UniProtKB-KW"/>
</dbReference>
<keyword evidence="6 8" id="KW-0414">Isoprene biosynthesis</keyword>
<accession>A0A0G4H9P7</accession>
<dbReference type="PANTHER" id="PTHR43181:SF1">
    <property type="entry name" value="2-C-METHYL-D-ERYTHRITOL 2,4-CYCLODIPHOSPHATE SYNTHASE, CHLOROPLASTIC"/>
    <property type="match status" value="1"/>
</dbReference>
<comment type="cofactor">
    <cofactor evidence="2">
        <name>a divalent metal cation</name>
        <dbReference type="ChEBI" id="CHEBI:60240"/>
    </cofactor>
</comment>